<reference evidence="2 3" key="1">
    <citation type="submission" date="2015-09" db="EMBL/GenBank/DDBJ databases">
        <title>Draft genome of the parasitic nematode Teladorsagia circumcincta isolate WARC Sus (inbred).</title>
        <authorList>
            <person name="Mitreva M."/>
        </authorList>
    </citation>
    <scope>NUCLEOTIDE SEQUENCE [LARGE SCALE GENOMIC DNA]</scope>
    <source>
        <strain evidence="2 3">S</strain>
    </source>
</reference>
<evidence type="ECO:0000313" key="2">
    <source>
        <dbReference type="EMBL" id="PIO68914.1"/>
    </source>
</evidence>
<gene>
    <name evidence="2" type="ORF">TELCIR_09282</name>
</gene>
<keyword evidence="1" id="KW-0472">Membrane</keyword>
<keyword evidence="1" id="KW-0812">Transmembrane</keyword>
<accession>A0A2G9UF87</accession>
<protein>
    <recommendedName>
        <fullName evidence="4">MARVEL domain-containing protein</fullName>
    </recommendedName>
</protein>
<dbReference type="OrthoDB" id="5850452at2759"/>
<evidence type="ECO:0008006" key="4">
    <source>
        <dbReference type="Google" id="ProtNLM"/>
    </source>
</evidence>
<dbReference type="EMBL" id="KZ346861">
    <property type="protein sequence ID" value="PIO68914.1"/>
    <property type="molecule type" value="Genomic_DNA"/>
</dbReference>
<keyword evidence="3" id="KW-1185">Reference proteome</keyword>
<dbReference type="AlphaFoldDB" id="A0A2G9UF87"/>
<feature type="transmembrane region" description="Helical" evidence="1">
    <location>
        <begin position="12"/>
        <end position="38"/>
    </location>
</feature>
<sequence length="98" mass="11361">MPLYVTRLAQFPYFFKLITLESASSLALSIFYFISIWLCFNAEEFTESSWFYLGAFACFANFVLYAADFVIYLRMWMADQRAARADGATYEYPSYGAP</sequence>
<name>A0A2G9UF87_TELCI</name>
<proteinExistence type="predicted"/>
<evidence type="ECO:0000256" key="1">
    <source>
        <dbReference type="SAM" id="Phobius"/>
    </source>
</evidence>
<evidence type="ECO:0000313" key="3">
    <source>
        <dbReference type="Proteomes" id="UP000230423"/>
    </source>
</evidence>
<dbReference type="Proteomes" id="UP000230423">
    <property type="component" value="Unassembled WGS sequence"/>
</dbReference>
<keyword evidence="1" id="KW-1133">Transmembrane helix</keyword>
<organism evidence="2 3">
    <name type="scientific">Teladorsagia circumcincta</name>
    <name type="common">Brown stomach worm</name>
    <name type="synonym">Ostertagia circumcincta</name>
    <dbReference type="NCBI Taxonomy" id="45464"/>
    <lineage>
        <taxon>Eukaryota</taxon>
        <taxon>Metazoa</taxon>
        <taxon>Ecdysozoa</taxon>
        <taxon>Nematoda</taxon>
        <taxon>Chromadorea</taxon>
        <taxon>Rhabditida</taxon>
        <taxon>Rhabditina</taxon>
        <taxon>Rhabditomorpha</taxon>
        <taxon>Strongyloidea</taxon>
        <taxon>Trichostrongylidae</taxon>
        <taxon>Teladorsagia</taxon>
    </lineage>
</organism>
<feature type="transmembrane region" description="Helical" evidence="1">
    <location>
        <begin position="50"/>
        <end position="73"/>
    </location>
</feature>